<organism evidence="5">
    <name type="scientific">Rouxiella sp. WC2420</name>
    <dbReference type="NCBI Taxonomy" id="3234145"/>
    <lineage>
        <taxon>Bacteria</taxon>
        <taxon>Pseudomonadati</taxon>
        <taxon>Pseudomonadota</taxon>
        <taxon>Gammaproteobacteria</taxon>
        <taxon>Enterobacterales</taxon>
        <taxon>Yersiniaceae</taxon>
        <taxon>Rouxiella</taxon>
    </lineage>
</organism>
<dbReference type="InterPro" id="IPR011650">
    <property type="entry name" value="Peptidase_M20_dimer"/>
</dbReference>
<dbReference type="GO" id="GO:0008233">
    <property type="term" value="F:peptidase activity"/>
    <property type="evidence" value="ECO:0007669"/>
    <property type="project" value="UniProtKB-KW"/>
</dbReference>
<sequence length="455" mass="49280">MSVIIPESLRPTLDLLSAITPFVSIAGELNQQQALAQWLEHWMVDHLGAVAVLPVSQQLLLDVPPLVHVRINNQASKTLVLYNMYDVMPADEQDWAFPPFRGGLQTDPLLGDVFIARGAENNKGPLAGMLMALKALCDNGNLTVNIELIIEGQEETGSGYLRRYLAQTPCPISPAEAVFFPSLCEYGGGEPRVYLGFSGLTAGELRVKGGDWGGPEAAIHASNANWIANPVWKLVQALNALAPAEANGVIERLPIDPEAQKLLTVLAATFSIEDELRFRRSQRLFVRGDTLSCLQQLINGAVLTLAEIRSDPLDARGVIPHSASAQLALRVAPGINGEKILQNIRETLSRPDLQGVELRLNDSYPGHRFAYDSPGVAELLNSYQLQGANPQVWPWAPGCAPAYTFAHIAPAFLIGGLGHGGNAHGVNEFVTLRGLARFQQSIADWIINFCQSSAI</sequence>
<keyword evidence="3" id="KW-0378">Hydrolase</keyword>
<gene>
    <name evidence="5" type="ORF">AB3G37_12230</name>
</gene>
<dbReference type="Pfam" id="PF01546">
    <property type="entry name" value="Peptidase_M20"/>
    <property type="match status" value="1"/>
</dbReference>
<dbReference type="GO" id="GO:0046872">
    <property type="term" value="F:metal ion binding"/>
    <property type="evidence" value="ECO:0007669"/>
    <property type="project" value="UniProtKB-KW"/>
</dbReference>
<protein>
    <submittedName>
        <fullName evidence="5">M20/M25/M40 family metallo-hydrolase</fullName>
    </submittedName>
</protein>
<reference evidence="5" key="1">
    <citation type="submission" date="2024-07" db="EMBL/GenBank/DDBJ databases">
        <authorList>
            <person name="Biller S.J."/>
        </authorList>
    </citation>
    <scope>NUCLEOTIDE SEQUENCE</scope>
    <source>
        <strain evidence="5">WC2420</strain>
    </source>
</reference>
<evidence type="ECO:0000256" key="3">
    <source>
        <dbReference type="ARBA" id="ARBA00022801"/>
    </source>
</evidence>
<evidence type="ECO:0000313" key="5">
    <source>
        <dbReference type="EMBL" id="XDU70361.1"/>
    </source>
</evidence>
<evidence type="ECO:0000256" key="2">
    <source>
        <dbReference type="ARBA" id="ARBA00022723"/>
    </source>
</evidence>
<dbReference type="Gene3D" id="3.30.70.360">
    <property type="match status" value="1"/>
</dbReference>
<dbReference type="InterPro" id="IPR051458">
    <property type="entry name" value="Cyt/Met_Dipeptidase"/>
</dbReference>
<dbReference type="Pfam" id="PF07687">
    <property type="entry name" value="M20_dimer"/>
    <property type="match status" value="1"/>
</dbReference>
<evidence type="ECO:0000259" key="4">
    <source>
        <dbReference type="Pfam" id="PF07687"/>
    </source>
</evidence>
<dbReference type="SUPFAM" id="SSF53187">
    <property type="entry name" value="Zn-dependent exopeptidases"/>
    <property type="match status" value="1"/>
</dbReference>
<keyword evidence="1" id="KW-0645">Protease</keyword>
<dbReference type="PANTHER" id="PTHR43270:SF4">
    <property type="entry name" value="CARNOSINE DIPEPTIDASE 2, ISOFORM A"/>
    <property type="match status" value="1"/>
</dbReference>
<name>A0AB39VKZ0_9GAMM</name>
<proteinExistence type="predicted"/>
<dbReference type="RefSeq" id="WP_369787914.1">
    <property type="nucleotide sequence ID" value="NZ_CP165628.1"/>
</dbReference>
<dbReference type="AlphaFoldDB" id="A0AB39VKZ0"/>
<dbReference type="InterPro" id="IPR002933">
    <property type="entry name" value="Peptidase_M20"/>
</dbReference>
<keyword evidence="2" id="KW-0479">Metal-binding</keyword>
<dbReference type="Gene3D" id="3.40.630.10">
    <property type="entry name" value="Zn peptidases"/>
    <property type="match status" value="1"/>
</dbReference>
<dbReference type="GO" id="GO:0006508">
    <property type="term" value="P:proteolysis"/>
    <property type="evidence" value="ECO:0007669"/>
    <property type="project" value="UniProtKB-KW"/>
</dbReference>
<feature type="domain" description="Peptidase M20 dimerisation" evidence="4">
    <location>
        <begin position="215"/>
        <end position="352"/>
    </location>
</feature>
<evidence type="ECO:0000256" key="1">
    <source>
        <dbReference type="ARBA" id="ARBA00022670"/>
    </source>
</evidence>
<dbReference type="EMBL" id="CP165628">
    <property type="protein sequence ID" value="XDU70361.1"/>
    <property type="molecule type" value="Genomic_DNA"/>
</dbReference>
<dbReference type="PANTHER" id="PTHR43270">
    <property type="entry name" value="BETA-ALA-HIS DIPEPTIDASE"/>
    <property type="match status" value="1"/>
</dbReference>
<accession>A0AB39VKZ0</accession>